<organism evidence="1 2">
    <name type="scientific">Paraburkholderia rhynchosiae</name>
    <dbReference type="NCBI Taxonomy" id="487049"/>
    <lineage>
        <taxon>Bacteria</taxon>
        <taxon>Pseudomonadati</taxon>
        <taxon>Pseudomonadota</taxon>
        <taxon>Betaproteobacteria</taxon>
        <taxon>Burkholderiales</taxon>
        <taxon>Burkholderiaceae</taxon>
        <taxon>Paraburkholderia</taxon>
    </lineage>
</organism>
<comment type="caution">
    <text evidence="1">The sequence shown here is derived from an EMBL/GenBank/DDBJ whole genome shotgun (WGS) entry which is preliminary data.</text>
</comment>
<dbReference type="EMBL" id="JAQQDW010000001">
    <property type="protein sequence ID" value="MFM0101973.1"/>
    <property type="molecule type" value="Genomic_DNA"/>
</dbReference>
<evidence type="ECO:0000313" key="2">
    <source>
        <dbReference type="Proteomes" id="UP001629235"/>
    </source>
</evidence>
<evidence type="ECO:0000313" key="1">
    <source>
        <dbReference type="EMBL" id="MFM0101973.1"/>
    </source>
</evidence>
<name>A0ACC7N2W7_9BURK</name>
<keyword evidence="2" id="KW-1185">Reference proteome</keyword>
<reference evidence="1 2" key="1">
    <citation type="journal article" date="2024" name="Chem. Sci.">
        <title>Discovery of megapolipeptins by genome mining of a Burkholderiales bacteria collection.</title>
        <authorList>
            <person name="Paulo B.S."/>
            <person name="Recchia M.J.J."/>
            <person name="Lee S."/>
            <person name="Fergusson C.H."/>
            <person name="Romanowski S.B."/>
            <person name="Hernandez A."/>
            <person name="Krull N."/>
            <person name="Liu D.Y."/>
            <person name="Cavanagh H."/>
            <person name="Bos A."/>
            <person name="Gray C.A."/>
            <person name="Murphy B.T."/>
            <person name="Linington R.G."/>
            <person name="Eustaquio A.S."/>
        </authorList>
    </citation>
    <scope>NUCLEOTIDE SEQUENCE [LARGE SCALE GENOMIC DNA]</scope>
    <source>
        <strain evidence="1 2">RL18-126-BIB-B</strain>
    </source>
</reference>
<accession>A0ACC7N2W7</accession>
<dbReference type="Proteomes" id="UP001629235">
    <property type="component" value="Unassembled WGS sequence"/>
</dbReference>
<sequence>MTDKSIGEGMARGRTSGTLGKLTAEVKTVVDDETKDEFSRLAAIEGLSLSEYLRDLIMIHVHGRDRLARLHRARLDRMAGIGLDDGQ</sequence>
<protein>
    <submittedName>
        <fullName evidence="1">Uncharacterized protein</fullName>
    </submittedName>
</protein>
<gene>
    <name evidence="1" type="ORF">PQR01_00295</name>
</gene>
<proteinExistence type="predicted"/>